<dbReference type="Pfam" id="PF22758">
    <property type="entry name" value="Phage_cement"/>
    <property type="match status" value="1"/>
</dbReference>
<accession>A0A6N6VP99</accession>
<organism evidence="1 2">
    <name type="scientific">Silvanigrella paludirubra</name>
    <dbReference type="NCBI Taxonomy" id="2499159"/>
    <lineage>
        <taxon>Bacteria</taxon>
        <taxon>Pseudomonadati</taxon>
        <taxon>Bdellovibrionota</taxon>
        <taxon>Oligoflexia</taxon>
        <taxon>Silvanigrellales</taxon>
        <taxon>Silvanigrellaceae</taxon>
        <taxon>Silvanigrella</taxon>
    </lineage>
</organism>
<dbReference type="RefSeq" id="WP_153421857.1">
    <property type="nucleotide sequence ID" value="NZ_WFLM01000009.1"/>
</dbReference>
<comment type="caution">
    <text evidence="1">The sequence shown here is derived from an EMBL/GenBank/DDBJ whole genome shotgun (WGS) entry which is preliminary data.</text>
</comment>
<name>A0A6N6VP99_9BACT</name>
<evidence type="ECO:0008006" key="3">
    <source>
        <dbReference type="Google" id="ProtNLM"/>
    </source>
</evidence>
<evidence type="ECO:0000313" key="1">
    <source>
        <dbReference type="EMBL" id="KAB8035832.1"/>
    </source>
</evidence>
<dbReference type="EMBL" id="WFLM01000009">
    <property type="protein sequence ID" value="KAB8035832.1"/>
    <property type="molecule type" value="Genomic_DNA"/>
</dbReference>
<gene>
    <name evidence="1" type="ORF">GCL60_16515</name>
</gene>
<dbReference type="Proteomes" id="UP000437748">
    <property type="component" value="Unassembled WGS sequence"/>
</dbReference>
<protein>
    <recommendedName>
        <fullName evidence="3">DUF2190 family protein</fullName>
    </recommendedName>
</protein>
<evidence type="ECO:0000313" key="2">
    <source>
        <dbReference type="Proteomes" id="UP000437748"/>
    </source>
</evidence>
<sequence>MGYSMYMDVAYAGQLADINTYISRTYSASEVIPAGTLIARTEQGKEIAKKATKKEDEILGICLRDTSGINDGIEGFKAKSAIAAISFGCVYVVVESDVKSGQSVYVRVVDDASLKIGGFSGKEDATKANTLKVKNAKFVTSAQAGKVAQIELLGGLELLAVV</sequence>
<dbReference type="AlphaFoldDB" id="A0A6N6VP99"/>
<keyword evidence="2" id="KW-1185">Reference proteome</keyword>
<reference evidence="1 2" key="1">
    <citation type="submission" date="2019-10" db="EMBL/GenBank/DDBJ databases">
        <title>New species of Slilvanegrellaceae.</title>
        <authorList>
            <person name="Pitt A."/>
            <person name="Hahn M.W."/>
        </authorList>
    </citation>
    <scope>NUCLEOTIDE SEQUENCE [LARGE SCALE GENOMIC DNA]</scope>
    <source>
        <strain evidence="1 2">SP-Ram-0.45-NSY-1</strain>
    </source>
</reference>
<proteinExistence type="predicted"/>
<dbReference type="InterPro" id="IPR054438">
    <property type="entry name" value="Struct_cement_gp24/gp6"/>
</dbReference>